<sequence>MTNKKEFKIINDKYTVLIGDRGGVEIYSNYRVKPLKVYGKKKDGVRFVNLTVDKIEGPLPYDIEHIKESCINGSHLQAMTEEEVKQALKRDDLPELLGTVEDIESLESELDRFGNTVYIDYLPAYHVFYNKVVMTQKSNGFEKFFYRATINNTIDNQTISQNTKTFTNENKVIFSDVTEISDQELESIFKIVNEERIQRKLNVFHSDFSKAYLNNSKNESINYKIYQEDTLKGNDN</sequence>
<evidence type="ECO:0000313" key="1">
    <source>
        <dbReference type="EMBL" id="XDG30935.1"/>
    </source>
</evidence>
<reference evidence="1" key="1">
    <citation type="submission" date="2024-06" db="EMBL/GenBank/DDBJ databases">
        <authorList>
            <person name="Yang R."/>
        </authorList>
    </citation>
    <scope>NUCLEOTIDE SEQUENCE</scope>
</reference>
<organism evidence="1">
    <name type="scientific">Vibrio phage P018-4</name>
    <dbReference type="NCBI Taxonomy" id="3229728"/>
    <lineage>
        <taxon>Viruses</taxon>
        <taxon>Duplodnaviria</taxon>
        <taxon>Heunggongvirae</taxon>
        <taxon>Uroviricota</taxon>
        <taxon>Caudoviricetes</taxon>
    </lineage>
</organism>
<name>A0AB39AJI1_9CAUD</name>
<proteinExistence type="predicted"/>
<accession>A0AB39AJI1</accession>
<dbReference type="EMBL" id="PP934186">
    <property type="protein sequence ID" value="XDG30935.1"/>
    <property type="molecule type" value="Genomic_DNA"/>
</dbReference>
<protein>
    <submittedName>
        <fullName evidence="1">Uncharacterized protein</fullName>
    </submittedName>
</protein>